<evidence type="ECO:0000256" key="2">
    <source>
        <dbReference type="ARBA" id="ARBA00011738"/>
    </source>
</evidence>
<dbReference type="InterPro" id="IPR036236">
    <property type="entry name" value="Znf_C2H2_sf"/>
</dbReference>
<dbReference type="InterPro" id="IPR052035">
    <property type="entry name" value="ZnF_BED_domain_contain"/>
</dbReference>
<accession>A0A803LMZ5</accession>
<evidence type="ECO:0000256" key="4">
    <source>
        <dbReference type="ARBA" id="ARBA00022771"/>
    </source>
</evidence>
<evidence type="ECO:0000256" key="7">
    <source>
        <dbReference type="ARBA" id="ARBA00023125"/>
    </source>
</evidence>
<feature type="domain" description="BED-type" evidence="11">
    <location>
        <begin position="52"/>
        <end position="112"/>
    </location>
</feature>
<keyword evidence="8" id="KW-0804">Transcription</keyword>
<comment type="subunit">
    <text evidence="2">Homodimer.</text>
</comment>
<evidence type="ECO:0000256" key="9">
    <source>
        <dbReference type="ARBA" id="ARBA00023242"/>
    </source>
</evidence>
<keyword evidence="9" id="KW-0539">Nucleus</keyword>
<dbReference type="Proteomes" id="UP000596660">
    <property type="component" value="Unplaced"/>
</dbReference>
<keyword evidence="3" id="KW-0479">Metal-binding</keyword>
<dbReference type="InterPro" id="IPR025525">
    <property type="entry name" value="hAT-like_transposase_RNase-H"/>
</dbReference>
<dbReference type="GO" id="GO:0003677">
    <property type="term" value="F:DNA binding"/>
    <property type="evidence" value="ECO:0007669"/>
    <property type="project" value="UniProtKB-KW"/>
</dbReference>
<reference evidence="12" key="1">
    <citation type="journal article" date="2017" name="Nature">
        <title>The genome of Chenopodium quinoa.</title>
        <authorList>
            <person name="Jarvis D.E."/>
            <person name="Ho Y.S."/>
            <person name="Lightfoot D.J."/>
            <person name="Schmoeckel S.M."/>
            <person name="Li B."/>
            <person name="Borm T.J.A."/>
            <person name="Ohyanagi H."/>
            <person name="Mineta K."/>
            <person name="Michell C.T."/>
            <person name="Saber N."/>
            <person name="Kharbatia N.M."/>
            <person name="Rupper R.R."/>
            <person name="Sharp A.R."/>
            <person name="Dally N."/>
            <person name="Boughton B.A."/>
            <person name="Woo Y.H."/>
            <person name="Gao G."/>
            <person name="Schijlen E.G.W.M."/>
            <person name="Guo X."/>
            <person name="Momin A.A."/>
            <person name="Negrao S."/>
            <person name="Al-Babili S."/>
            <person name="Gehring C."/>
            <person name="Roessner U."/>
            <person name="Jung C."/>
            <person name="Murphy K."/>
            <person name="Arold S.T."/>
            <person name="Gojobori T."/>
            <person name="van der Linden C.G."/>
            <person name="van Loo E.N."/>
            <person name="Jellen E.N."/>
            <person name="Maughan P.J."/>
            <person name="Tester M."/>
        </authorList>
    </citation>
    <scope>NUCLEOTIDE SEQUENCE [LARGE SCALE GENOMIC DNA]</scope>
    <source>
        <strain evidence="12">cv. PI 614886</strain>
    </source>
</reference>
<dbReference type="GO" id="GO:0008270">
    <property type="term" value="F:zinc ion binding"/>
    <property type="evidence" value="ECO:0007669"/>
    <property type="project" value="UniProtKB-KW"/>
</dbReference>
<evidence type="ECO:0000313" key="12">
    <source>
        <dbReference type="EnsemblPlants" id="AUR62016324-RA:cds"/>
    </source>
</evidence>
<keyword evidence="4 10" id="KW-0863">Zinc-finger</keyword>
<keyword evidence="13" id="KW-1185">Reference proteome</keyword>
<dbReference type="Gramene" id="AUR62016324-RA">
    <property type="protein sequence ID" value="AUR62016324-RA:cds"/>
    <property type="gene ID" value="AUR62016324"/>
</dbReference>
<dbReference type="PROSITE" id="PS50808">
    <property type="entry name" value="ZF_BED"/>
    <property type="match status" value="1"/>
</dbReference>
<keyword evidence="7" id="KW-0238">DNA-binding</keyword>
<dbReference type="GO" id="GO:0009791">
    <property type="term" value="P:post-embryonic development"/>
    <property type="evidence" value="ECO:0007669"/>
    <property type="project" value="UniProtKB-ARBA"/>
</dbReference>
<dbReference type="OMA" id="GACEHKQ"/>
<evidence type="ECO:0000313" key="13">
    <source>
        <dbReference type="Proteomes" id="UP000596660"/>
    </source>
</evidence>
<dbReference type="PANTHER" id="PTHR46481">
    <property type="entry name" value="ZINC FINGER BED DOMAIN-CONTAINING PROTEIN 4"/>
    <property type="match status" value="1"/>
</dbReference>
<dbReference type="GO" id="GO:0005634">
    <property type="term" value="C:nucleus"/>
    <property type="evidence" value="ECO:0007669"/>
    <property type="project" value="UniProtKB-SubCell"/>
</dbReference>
<dbReference type="Pfam" id="PF14372">
    <property type="entry name" value="hAT-like_RNase-H"/>
    <property type="match status" value="1"/>
</dbReference>
<dbReference type="PANTHER" id="PTHR46481:SF10">
    <property type="entry name" value="ZINC FINGER BED DOMAIN-CONTAINING PROTEIN 39"/>
    <property type="match status" value="1"/>
</dbReference>
<dbReference type="InterPro" id="IPR003656">
    <property type="entry name" value="Znf_BED"/>
</dbReference>
<evidence type="ECO:0000256" key="10">
    <source>
        <dbReference type="PROSITE-ProRule" id="PRU00027"/>
    </source>
</evidence>
<dbReference type="SUPFAM" id="SSF53098">
    <property type="entry name" value="Ribonuclease H-like"/>
    <property type="match status" value="1"/>
</dbReference>
<evidence type="ECO:0000256" key="8">
    <source>
        <dbReference type="ARBA" id="ARBA00023163"/>
    </source>
</evidence>
<evidence type="ECO:0000256" key="1">
    <source>
        <dbReference type="ARBA" id="ARBA00004123"/>
    </source>
</evidence>
<evidence type="ECO:0000256" key="6">
    <source>
        <dbReference type="ARBA" id="ARBA00023015"/>
    </source>
</evidence>
<evidence type="ECO:0000256" key="3">
    <source>
        <dbReference type="ARBA" id="ARBA00022723"/>
    </source>
</evidence>
<protein>
    <recommendedName>
        <fullName evidence="11">BED-type domain-containing protein</fullName>
    </recommendedName>
</protein>
<dbReference type="GO" id="GO:0046983">
    <property type="term" value="F:protein dimerization activity"/>
    <property type="evidence" value="ECO:0007669"/>
    <property type="project" value="InterPro"/>
</dbReference>
<evidence type="ECO:0000256" key="5">
    <source>
        <dbReference type="ARBA" id="ARBA00022833"/>
    </source>
</evidence>
<dbReference type="InterPro" id="IPR012337">
    <property type="entry name" value="RNaseH-like_sf"/>
</dbReference>
<proteinExistence type="predicted"/>
<dbReference type="SUPFAM" id="SSF57667">
    <property type="entry name" value="beta-beta-alpha zinc fingers"/>
    <property type="match status" value="1"/>
</dbReference>
<sequence>MGQLLECVQMNGMIENGSLNVNGNGIMNGDGLAAANDNDVVTPEVQPNKRRRKKSMVWEYFTTENVSPGCTRACCKQCNKSFAYITGKKQAGTSHLKRHISLGICPANRSKLEKNQLITYTPRSQNSTITAPPRKRCRASPGSVTIALDQERCINEIARMIILHDYPTNMVELPGFVDFAKILQPNFSMVSFDSVHSEIVAIYTREKKSLADTLAEIPGRVSLTVDLWTSDQTLGYAILTGHFIDADWRLNSRVLRFVRVPFPDSQVAFNHAVVSCLSEWGLGSKLFALAVDQSFANEAVVGNLRGLLSIKNSHMLNGQYLLANCYARVMSRMALAAIGATREAVAKVRDSVRYVKVSESREDMFNKLRQQLQIPYTESLVIDDQRMWNSTYHMLSIACELKEVFSCLDASDPNYELAPSMDDWKCIEVLCVYLKLFFDAADILTTKSYPTASAFFHEVCKIQMELAHGALSEDNYVSSFVRPLYEKFDRYWRDCCVVLAMAVAMDPRYKLKLVEFSFAKVFGEEGEMWFRAVDDGLHELYFEYVAQTLPLPSIFVDQRYEGFIKAEAHQDEDSLPPPDGLSDFDVYISEISSNHQTKSELDQYLDEPLLPRGSQEVDVLEWWKLHRIKYPTLSKMAADILSIPFATISGDSVFDTLSKKLDSHRSSLKPVTLEALICANNWLQFGTQQSLSMLDLSTMCIKMETK</sequence>
<comment type="subcellular location">
    <subcellularLocation>
        <location evidence="1">Nucleus</location>
    </subcellularLocation>
</comment>
<dbReference type="Pfam" id="PF05699">
    <property type="entry name" value="Dimer_Tnp_hAT"/>
    <property type="match status" value="1"/>
</dbReference>
<dbReference type="AlphaFoldDB" id="A0A803LMZ5"/>
<dbReference type="SMART" id="SM00614">
    <property type="entry name" value="ZnF_BED"/>
    <property type="match status" value="1"/>
</dbReference>
<keyword evidence="6" id="KW-0805">Transcription regulation</keyword>
<dbReference type="InterPro" id="IPR008906">
    <property type="entry name" value="HATC_C_dom"/>
</dbReference>
<evidence type="ECO:0000259" key="11">
    <source>
        <dbReference type="PROSITE" id="PS50808"/>
    </source>
</evidence>
<dbReference type="EnsemblPlants" id="AUR62016324-RA">
    <property type="protein sequence ID" value="AUR62016324-RA:cds"/>
    <property type="gene ID" value="AUR62016324"/>
</dbReference>
<organism evidence="12 13">
    <name type="scientific">Chenopodium quinoa</name>
    <name type="common">Quinoa</name>
    <dbReference type="NCBI Taxonomy" id="63459"/>
    <lineage>
        <taxon>Eukaryota</taxon>
        <taxon>Viridiplantae</taxon>
        <taxon>Streptophyta</taxon>
        <taxon>Embryophyta</taxon>
        <taxon>Tracheophyta</taxon>
        <taxon>Spermatophyta</taxon>
        <taxon>Magnoliopsida</taxon>
        <taxon>eudicotyledons</taxon>
        <taxon>Gunneridae</taxon>
        <taxon>Pentapetalae</taxon>
        <taxon>Caryophyllales</taxon>
        <taxon>Chenopodiaceae</taxon>
        <taxon>Chenopodioideae</taxon>
        <taxon>Atripliceae</taxon>
        <taxon>Chenopodium</taxon>
    </lineage>
</organism>
<name>A0A803LMZ5_CHEQI</name>
<reference evidence="12" key="2">
    <citation type="submission" date="2021-03" db="UniProtKB">
        <authorList>
            <consortium name="EnsemblPlants"/>
        </authorList>
    </citation>
    <scope>IDENTIFICATION</scope>
</reference>
<keyword evidence="5" id="KW-0862">Zinc</keyword>